<dbReference type="GO" id="GO:0005884">
    <property type="term" value="C:actin filament"/>
    <property type="evidence" value="ECO:0007669"/>
    <property type="project" value="TreeGrafter"/>
</dbReference>
<reference evidence="4" key="1">
    <citation type="submission" date="2017-12" db="EMBL/GenBank/DDBJ databases">
        <title>High-resolution comparative analysis of great ape genomes.</title>
        <authorList>
            <person name="Pollen A."/>
            <person name="Hastie A."/>
            <person name="Hormozdiari F."/>
            <person name="Dougherty M."/>
            <person name="Liu R."/>
            <person name="Chaisson M."/>
            <person name="Hoppe E."/>
            <person name="Hill C."/>
            <person name="Pang A."/>
            <person name="Hillier L."/>
            <person name="Baker C."/>
            <person name="Armstrong J."/>
            <person name="Shendure J."/>
            <person name="Paten B."/>
            <person name="Wilson R."/>
            <person name="Chao H."/>
            <person name="Schneider V."/>
            <person name="Ventura M."/>
            <person name="Kronenberg Z."/>
            <person name="Murali S."/>
            <person name="Gordon D."/>
            <person name="Cantsilieris S."/>
            <person name="Munson K."/>
            <person name="Nelson B."/>
            <person name="Raja A."/>
            <person name="Underwood J."/>
            <person name="Diekhans M."/>
            <person name="Fiddes I."/>
            <person name="Haussler D."/>
            <person name="Eichler E."/>
        </authorList>
    </citation>
    <scope>NUCLEOTIDE SEQUENCE [LARGE SCALE GENOMIC DNA]</scope>
    <source>
        <strain evidence="4">Susie</strain>
    </source>
</reference>
<feature type="region of interest" description="Disordered" evidence="1">
    <location>
        <begin position="47"/>
        <end position="84"/>
    </location>
</feature>
<dbReference type="PROSITE" id="PS51444">
    <property type="entry name" value="FH2"/>
    <property type="match status" value="1"/>
</dbReference>
<protein>
    <submittedName>
        <fullName evidence="4">DIAPH2 isoform 6</fullName>
    </submittedName>
</protein>
<dbReference type="PANTHER" id="PTHR45691:SF3">
    <property type="entry name" value="PROTEIN DIAPHANOUS HOMOLOG 2"/>
    <property type="match status" value="1"/>
</dbReference>
<dbReference type="SUPFAM" id="SSF101447">
    <property type="entry name" value="Formin homology 2 domain (FH2 domain)"/>
    <property type="match status" value="1"/>
</dbReference>
<feature type="compositionally biased region" description="Basic and acidic residues" evidence="1">
    <location>
        <begin position="47"/>
        <end position="72"/>
    </location>
</feature>
<evidence type="ECO:0000256" key="1">
    <source>
        <dbReference type="SAM" id="MobiDB-lite"/>
    </source>
</evidence>
<dbReference type="InterPro" id="IPR042201">
    <property type="entry name" value="FH2_Formin_sf"/>
</dbReference>
<evidence type="ECO:0000259" key="3">
    <source>
        <dbReference type="PROSITE" id="PS51444"/>
    </source>
</evidence>
<name>A0A2J8U689_PONAB</name>
<proteinExistence type="predicted"/>
<dbReference type="PANTHER" id="PTHR45691">
    <property type="entry name" value="PROTEIN DIAPHANOUS"/>
    <property type="match status" value="1"/>
</dbReference>
<dbReference type="AlphaFoldDB" id="A0A2J8U689"/>
<dbReference type="InterPro" id="IPR014767">
    <property type="entry name" value="DAD_dom"/>
</dbReference>
<dbReference type="Gene3D" id="1.20.58.2220">
    <property type="entry name" value="Formin, FH2 domain"/>
    <property type="match status" value="1"/>
</dbReference>
<sequence length="146" mass="17426">MHNNMMKLYENLGEYFIFDSKTVSIEEFFGDLNNFRTLFLEAVRENNKRREMEEKTRRAKLAKEKAEQEKLERQKKKKQLIDINKEGDETGVMDNLLEALQSGAAFRDRRKRIPRNPVLISLHGLFRTETSWQRKMQSTEKILWAS</sequence>
<evidence type="ECO:0000313" key="4">
    <source>
        <dbReference type="EMBL" id="PNJ40787.1"/>
    </source>
</evidence>
<feature type="domain" description="FH2" evidence="3">
    <location>
        <begin position="1"/>
        <end position="65"/>
    </location>
</feature>
<dbReference type="GO" id="GO:0030041">
    <property type="term" value="P:actin filament polymerization"/>
    <property type="evidence" value="ECO:0007669"/>
    <property type="project" value="TreeGrafter"/>
</dbReference>
<evidence type="ECO:0000259" key="2">
    <source>
        <dbReference type="PROSITE" id="PS51231"/>
    </source>
</evidence>
<gene>
    <name evidence="4" type="ORF">CR201_G0030062</name>
</gene>
<accession>A0A2J8U689</accession>
<dbReference type="PROSITE" id="PS51231">
    <property type="entry name" value="DAD"/>
    <property type="match status" value="1"/>
</dbReference>
<organism evidence="4">
    <name type="scientific">Pongo abelii</name>
    <name type="common">Sumatran orangutan</name>
    <name type="synonym">Pongo pygmaeus abelii</name>
    <dbReference type="NCBI Taxonomy" id="9601"/>
    <lineage>
        <taxon>Eukaryota</taxon>
        <taxon>Metazoa</taxon>
        <taxon>Chordata</taxon>
        <taxon>Craniata</taxon>
        <taxon>Vertebrata</taxon>
        <taxon>Euteleostomi</taxon>
        <taxon>Mammalia</taxon>
        <taxon>Eutheria</taxon>
        <taxon>Euarchontoglires</taxon>
        <taxon>Primates</taxon>
        <taxon>Haplorrhini</taxon>
        <taxon>Catarrhini</taxon>
        <taxon>Hominidae</taxon>
        <taxon>Pongo</taxon>
    </lineage>
</organism>
<dbReference type="InterPro" id="IPR015425">
    <property type="entry name" value="FH2_Formin"/>
</dbReference>
<dbReference type="EMBL" id="NDHI03003468">
    <property type="protein sequence ID" value="PNJ40787.1"/>
    <property type="molecule type" value="Genomic_DNA"/>
</dbReference>
<feature type="domain" description="DAD" evidence="2">
    <location>
        <begin position="88"/>
        <end position="118"/>
    </location>
</feature>
<dbReference type="InterPro" id="IPR051412">
    <property type="entry name" value="Formin_Homology_Diaphanous_sf"/>
</dbReference>
<comment type="caution">
    <text evidence="4">The sequence shown here is derived from an EMBL/GenBank/DDBJ whole genome shotgun (WGS) entry which is preliminary data.</text>
</comment>